<dbReference type="Gene3D" id="3.30.1060.10">
    <property type="entry name" value="Peptide methionine sulphoxide reductase MsrA"/>
    <property type="match status" value="1"/>
</dbReference>
<dbReference type="Pfam" id="PF01641">
    <property type="entry name" value="SelR"/>
    <property type="match status" value="1"/>
</dbReference>
<evidence type="ECO:0000259" key="6">
    <source>
        <dbReference type="PROSITE" id="PS51790"/>
    </source>
</evidence>
<protein>
    <recommendedName>
        <fullName evidence="5">Peptide methionine sulfoxide reductase MsrA</fullName>
        <shortName evidence="5">Protein-methionine-S-oxide reductase</shortName>
        <ecNumber evidence="5">1.8.4.11</ecNumber>
    </recommendedName>
    <alternativeName>
        <fullName evidence="5">Peptide-methionine (S)-S-oxide reductase</fullName>
        <shortName evidence="5">Peptide Met(O) reductase</shortName>
    </alternativeName>
</protein>
<dbReference type="Gene3D" id="2.170.150.20">
    <property type="entry name" value="Peptide methionine sulfoxide reductase"/>
    <property type="match status" value="1"/>
</dbReference>
<evidence type="ECO:0000313" key="7">
    <source>
        <dbReference type="EMBL" id="MCZ0859728.1"/>
    </source>
</evidence>
<gene>
    <name evidence="5 7" type="primary">msrA</name>
    <name evidence="7" type="ORF">O0S10_00630</name>
</gene>
<comment type="catalytic activity">
    <reaction evidence="4 5">
        <text>[thioredoxin]-disulfide + L-methionine + H2O = L-methionine (S)-S-oxide + [thioredoxin]-dithiol</text>
        <dbReference type="Rhea" id="RHEA:19993"/>
        <dbReference type="Rhea" id="RHEA-COMP:10698"/>
        <dbReference type="Rhea" id="RHEA-COMP:10700"/>
        <dbReference type="ChEBI" id="CHEBI:15377"/>
        <dbReference type="ChEBI" id="CHEBI:29950"/>
        <dbReference type="ChEBI" id="CHEBI:50058"/>
        <dbReference type="ChEBI" id="CHEBI:57844"/>
        <dbReference type="ChEBI" id="CHEBI:58772"/>
        <dbReference type="EC" id="1.8.4.11"/>
    </reaction>
</comment>
<dbReference type="Proteomes" id="UP001141422">
    <property type="component" value="Unassembled WGS sequence"/>
</dbReference>
<comment type="similarity">
    <text evidence="5">Belongs to the MsrA Met sulfoxide reductase family.</text>
</comment>
<dbReference type="NCBIfam" id="TIGR00357">
    <property type="entry name" value="peptide-methionine (R)-S-oxide reductase MsrB"/>
    <property type="match status" value="1"/>
</dbReference>
<evidence type="ECO:0000256" key="5">
    <source>
        <dbReference type="HAMAP-Rule" id="MF_01401"/>
    </source>
</evidence>
<keyword evidence="1 5" id="KW-0560">Oxidoreductase</keyword>
<dbReference type="SUPFAM" id="SSF55068">
    <property type="entry name" value="Peptide methionine sulfoxide reductase"/>
    <property type="match status" value="1"/>
</dbReference>
<accession>A0ABT4IF19</accession>
<dbReference type="InterPro" id="IPR002579">
    <property type="entry name" value="Met_Sox_Rdtase_MsrB_dom"/>
</dbReference>
<comment type="catalytic activity">
    <reaction evidence="3 5">
        <text>L-methionyl-[protein] + [thioredoxin]-disulfide + H2O = L-methionyl-(S)-S-oxide-[protein] + [thioredoxin]-dithiol</text>
        <dbReference type="Rhea" id="RHEA:14217"/>
        <dbReference type="Rhea" id="RHEA-COMP:10698"/>
        <dbReference type="Rhea" id="RHEA-COMP:10700"/>
        <dbReference type="Rhea" id="RHEA-COMP:12313"/>
        <dbReference type="Rhea" id="RHEA-COMP:12315"/>
        <dbReference type="ChEBI" id="CHEBI:15377"/>
        <dbReference type="ChEBI" id="CHEBI:16044"/>
        <dbReference type="ChEBI" id="CHEBI:29950"/>
        <dbReference type="ChEBI" id="CHEBI:44120"/>
        <dbReference type="ChEBI" id="CHEBI:50058"/>
        <dbReference type="EC" id="1.8.4.11"/>
    </reaction>
</comment>
<dbReference type="EC" id="1.8.4.11" evidence="5"/>
<feature type="domain" description="MsrB" evidence="6">
    <location>
        <begin position="188"/>
        <end position="311"/>
    </location>
</feature>
<dbReference type="GO" id="GO:0008113">
    <property type="term" value="F:peptide-methionine (S)-S-oxide reductase activity"/>
    <property type="evidence" value="ECO:0007669"/>
    <property type="project" value="UniProtKB-EC"/>
</dbReference>
<dbReference type="PROSITE" id="PS51790">
    <property type="entry name" value="MSRB"/>
    <property type="match status" value="1"/>
</dbReference>
<dbReference type="InterPro" id="IPR011057">
    <property type="entry name" value="Mss4-like_sf"/>
</dbReference>
<evidence type="ECO:0000313" key="8">
    <source>
        <dbReference type="Proteomes" id="UP001141422"/>
    </source>
</evidence>
<dbReference type="NCBIfam" id="TIGR00401">
    <property type="entry name" value="msrA"/>
    <property type="match status" value="1"/>
</dbReference>
<dbReference type="InterPro" id="IPR002569">
    <property type="entry name" value="Met_Sox_Rdtase_MsrA_dom"/>
</dbReference>
<feature type="active site" evidence="5">
    <location>
        <position position="21"/>
    </location>
</feature>
<comment type="caution">
    <text evidence="7">The sequence shown here is derived from an EMBL/GenBank/DDBJ whole genome shotgun (WGS) entry which is preliminary data.</text>
</comment>
<dbReference type="SUPFAM" id="SSF51316">
    <property type="entry name" value="Mss4-like"/>
    <property type="match status" value="1"/>
</dbReference>
<dbReference type="RefSeq" id="WP_268923950.1">
    <property type="nucleotide sequence ID" value="NZ_JAPTGB010000001.1"/>
</dbReference>
<dbReference type="InterPro" id="IPR050162">
    <property type="entry name" value="MsrA_MetSO_reductase"/>
</dbReference>
<keyword evidence="2" id="KW-0511">Multifunctional enzyme</keyword>
<dbReference type="HAMAP" id="MF_01401">
    <property type="entry name" value="MsrA"/>
    <property type="match status" value="1"/>
</dbReference>
<sequence>MQQNANGSGGKMREIYVAGGCFWGVEELMRSVPGVVSATAGYANGFSAAAPSYAEVCSGRTGFAETVRVVYDPARVSLAALVFLFFRAIDPTDANGQGNDRGTQYRPGIYFTDEESAAVVRGVAEVERRRSEVFGVEVLPLRNFFPAEEGHQRYLERHPGGYCHIRPGLFAEARSLRVDPGRYERPSDAELSRMLAPEVFSVTQEGETDIPWMHPYAEEMRRGIYVDAVTGEPLFSSAAKYASSCGWPAFSETLDPQVVVFREDRSYGMRRTEVRSRAGDSHLGHVFSGDRESPSGVRFCVNGSALRFVPYGEMAEAGYGDLMDLV</sequence>
<dbReference type="PANTHER" id="PTHR42799:SF2">
    <property type="entry name" value="MITOCHONDRIAL PEPTIDE METHIONINE SULFOXIDE REDUCTASE"/>
    <property type="match status" value="1"/>
</dbReference>
<evidence type="ECO:0000256" key="1">
    <source>
        <dbReference type="ARBA" id="ARBA00023002"/>
    </source>
</evidence>
<keyword evidence="8" id="KW-1185">Reference proteome</keyword>
<organism evidence="7 8">
    <name type="scientific">Methanocorpusculum petauri</name>
    <dbReference type="NCBI Taxonomy" id="3002863"/>
    <lineage>
        <taxon>Archaea</taxon>
        <taxon>Methanobacteriati</taxon>
        <taxon>Methanobacteriota</taxon>
        <taxon>Stenosarchaea group</taxon>
        <taxon>Methanomicrobia</taxon>
        <taxon>Methanomicrobiales</taxon>
        <taxon>Methanocorpusculaceae</taxon>
        <taxon>Methanocorpusculum</taxon>
    </lineage>
</organism>
<evidence type="ECO:0000256" key="4">
    <source>
        <dbReference type="ARBA" id="ARBA00048782"/>
    </source>
</evidence>
<dbReference type="PANTHER" id="PTHR42799">
    <property type="entry name" value="MITOCHONDRIAL PEPTIDE METHIONINE SULFOXIDE REDUCTASE"/>
    <property type="match status" value="1"/>
</dbReference>
<name>A0ABT4IF19_9EURY</name>
<dbReference type="InterPro" id="IPR036509">
    <property type="entry name" value="Met_Sox_Rdtase_MsrA_sf"/>
</dbReference>
<dbReference type="Pfam" id="PF01625">
    <property type="entry name" value="PMSR"/>
    <property type="match status" value="1"/>
</dbReference>
<comment type="function">
    <text evidence="5">Has an important function as a repair enzyme for proteins that have been inactivated by oxidation. Catalyzes the reversible oxidation-reduction of methionine sulfoxide in proteins to methionine.</text>
</comment>
<evidence type="ECO:0000256" key="2">
    <source>
        <dbReference type="ARBA" id="ARBA00023268"/>
    </source>
</evidence>
<dbReference type="EMBL" id="JAPTGB010000001">
    <property type="protein sequence ID" value="MCZ0859728.1"/>
    <property type="molecule type" value="Genomic_DNA"/>
</dbReference>
<reference evidence="7" key="1">
    <citation type="submission" date="2022-12" db="EMBL/GenBank/DDBJ databases">
        <title>Isolation and characterisation of novel Methanocorpusculum spp. from native Australian herbivores indicates the genus is ancestrally host-associated.</title>
        <authorList>
            <person name="Volmer J.G."/>
            <person name="Soo R.M."/>
            <person name="Evans P.N."/>
            <person name="Hoedt E.C."/>
            <person name="Astorga Alsina A.L."/>
            <person name="Woodcroft B.J."/>
            <person name="Tyson G.W."/>
            <person name="Hugenholtz P."/>
            <person name="Morrison M."/>
        </authorList>
    </citation>
    <scope>NUCLEOTIDE SEQUENCE</scope>
    <source>
        <strain evidence="7">MG</strain>
    </source>
</reference>
<evidence type="ECO:0000256" key="3">
    <source>
        <dbReference type="ARBA" id="ARBA00047806"/>
    </source>
</evidence>
<proteinExistence type="inferred from homology"/>